<dbReference type="InterPro" id="IPR032710">
    <property type="entry name" value="NTF2-like_dom_sf"/>
</dbReference>
<dbReference type="PANTHER" id="PTHR38436:SF3">
    <property type="entry name" value="CARBOXYMETHYLENEBUTENOLIDASE-RELATED"/>
    <property type="match status" value="1"/>
</dbReference>
<accession>A0ABP8R0S0</accession>
<keyword evidence="2" id="KW-1185">Reference proteome</keyword>
<sequence>MGGAVPDPQALRSAWQAHTDAEFISQDIDAVMATMVPEPAVIHVPTAMGGIGYQGVRDFYTRLFVGHNPADFTIDSLSQTVGTEQLVDEMIVSFTHDSAVPWILPGVPPTGVRVSVPVIAVVGFDATAVRSEHIYWDQASVLAQVGLLAPATVSSLPVLADQPAVLDGRVTLNELATPAGPRPTPHEP</sequence>
<name>A0ABP8R0S0_9ACTN</name>
<gene>
    <name evidence="1" type="ORF">GCM10023191_084340</name>
</gene>
<evidence type="ECO:0000313" key="1">
    <source>
        <dbReference type="EMBL" id="GAA4515035.1"/>
    </source>
</evidence>
<dbReference type="Proteomes" id="UP001500503">
    <property type="component" value="Unassembled WGS sequence"/>
</dbReference>
<proteinExistence type="predicted"/>
<reference evidence="2" key="1">
    <citation type="journal article" date="2019" name="Int. J. Syst. Evol. Microbiol.">
        <title>The Global Catalogue of Microorganisms (GCM) 10K type strain sequencing project: providing services to taxonomists for standard genome sequencing and annotation.</title>
        <authorList>
            <consortium name="The Broad Institute Genomics Platform"/>
            <consortium name="The Broad Institute Genome Sequencing Center for Infectious Disease"/>
            <person name="Wu L."/>
            <person name="Ma J."/>
        </authorList>
    </citation>
    <scope>NUCLEOTIDE SEQUENCE [LARGE SCALE GENOMIC DNA]</scope>
    <source>
        <strain evidence="2">JCM 17933</strain>
    </source>
</reference>
<comment type="caution">
    <text evidence="1">The sequence shown here is derived from an EMBL/GenBank/DDBJ whole genome shotgun (WGS) entry which is preliminary data.</text>
</comment>
<dbReference type="SUPFAM" id="SSF54427">
    <property type="entry name" value="NTF2-like"/>
    <property type="match status" value="1"/>
</dbReference>
<dbReference type="EMBL" id="BAABHF010000050">
    <property type="protein sequence ID" value="GAA4515035.1"/>
    <property type="molecule type" value="Genomic_DNA"/>
</dbReference>
<dbReference type="InterPro" id="IPR009959">
    <property type="entry name" value="Cyclase_SnoaL-like"/>
</dbReference>
<evidence type="ECO:0008006" key="3">
    <source>
        <dbReference type="Google" id="ProtNLM"/>
    </source>
</evidence>
<dbReference type="Gene3D" id="3.10.450.50">
    <property type="match status" value="1"/>
</dbReference>
<dbReference type="PANTHER" id="PTHR38436">
    <property type="entry name" value="POLYKETIDE CYCLASE SNOAL-LIKE DOMAIN"/>
    <property type="match status" value="1"/>
</dbReference>
<evidence type="ECO:0000313" key="2">
    <source>
        <dbReference type="Proteomes" id="UP001500503"/>
    </source>
</evidence>
<organism evidence="1 2">
    <name type="scientific">Actinoallomurus oryzae</name>
    <dbReference type="NCBI Taxonomy" id="502180"/>
    <lineage>
        <taxon>Bacteria</taxon>
        <taxon>Bacillati</taxon>
        <taxon>Actinomycetota</taxon>
        <taxon>Actinomycetes</taxon>
        <taxon>Streptosporangiales</taxon>
        <taxon>Thermomonosporaceae</taxon>
        <taxon>Actinoallomurus</taxon>
    </lineage>
</organism>
<protein>
    <recommendedName>
        <fullName evidence="3">SnoaL-like domain-containing protein</fullName>
    </recommendedName>
</protein>